<dbReference type="Proteomes" id="UP000219465">
    <property type="component" value="Unassembled WGS sequence"/>
</dbReference>
<gene>
    <name evidence="6" type="ORF">SAMN05877838_2150</name>
</gene>
<evidence type="ECO:0000256" key="4">
    <source>
        <dbReference type="SAM" id="SignalP"/>
    </source>
</evidence>
<organism evidence="6 7">
    <name type="scientific">Hoeflea halophila</name>
    <dbReference type="NCBI Taxonomy" id="714899"/>
    <lineage>
        <taxon>Bacteria</taxon>
        <taxon>Pseudomonadati</taxon>
        <taxon>Pseudomonadota</taxon>
        <taxon>Alphaproteobacteria</taxon>
        <taxon>Hyphomicrobiales</taxon>
        <taxon>Rhizobiaceae</taxon>
        <taxon>Hoeflea</taxon>
    </lineage>
</organism>
<evidence type="ECO:0000256" key="3">
    <source>
        <dbReference type="ARBA" id="ARBA00022970"/>
    </source>
</evidence>
<dbReference type="InterPro" id="IPR028081">
    <property type="entry name" value="Leu-bd"/>
</dbReference>
<keyword evidence="7" id="KW-1185">Reference proteome</keyword>
<dbReference type="OrthoDB" id="9762849at2"/>
<proteinExistence type="inferred from homology"/>
<protein>
    <submittedName>
        <fullName evidence="6">Amino acid/amide ABC transporter substrate-binding protein (HAAT family)</fullName>
    </submittedName>
</protein>
<evidence type="ECO:0000313" key="6">
    <source>
        <dbReference type="EMBL" id="SOE17253.1"/>
    </source>
</evidence>
<keyword evidence="3" id="KW-0029">Amino-acid transport</keyword>
<evidence type="ECO:0000256" key="2">
    <source>
        <dbReference type="ARBA" id="ARBA00022729"/>
    </source>
</evidence>
<feature type="chain" id="PRO_5012854979" evidence="4">
    <location>
        <begin position="22"/>
        <end position="420"/>
    </location>
</feature>
<name>A0A286IAT5_9HYPH</name>
<evidence type="ECO:0000259" key="5">
    <source>
        <dbReference type="Pfam" id="PF13458"/>
    </source>
</evidence>
<keyword evidence="2 4" id="KW-0732">Signal</keyword>
<dbReference type="EMBL" id="OCPC01000003">
    <property type="protein sequence ID" value="SOE17253.1"/>
    <property type="molecule type" value="Genomic_DNA"/>
</dbReference>
<dbReference type="Pfam" id="PF13458">
    <property type="entry name" value="Peripla_BP_6"/>
    <property type="match status" value="1"/>
</dbReference>
<dbReference type="CDD" id="cd06332">
    <property type="entry name" value="PBP1_aromatic_compounds-like"/>
    <property type="match status" value="1"/>
</dbReference>
<dbReference type="PANTHER" id="PTHR30483">
    <property type="entry name" value="LEUCINE-SPECIFIC-BINDING PROTEIN"/>
    <property type="match status" value="1"/>
</dbReference>
<dbReference type="SUPFAM" id="SSF53822">
    <property type="entry name" value="Periplasmic binding protein-like I"/>
    <property type="match status" value="1"/>
</dbReference>
<sequence>MKKALFASVAAVFLFPAGAMADDHTVKIGVLVALEGVFAAGGADGVRNVELAIQQAGGKAGGKEIEIVVAPSDTTPDTAVRQARKLIEQDGVDIIIGPLSGSEGIAMRDYAKTVPDKTIINGISGALETTWVDPAENFFRFNLDGSQWGAGLGTYVVKEKGWNKVATVAADYSFGYTNFLGFAVDFCRAGGEIVERFWVPLGSSDFGGVIAAMPDDIDAIYLGVGGTDAINFLNQYEQAGAETNLIGGTIMADQTVLTSKGRAKDALVGTPTSGALAEDNPDPAWTEYVAAYQEAFPEDERFPTPSLFGVGYYVATLAAIDALNEIDGDLSDGQAKFREALADDPLDTPLGPVSLNENRQATGTVFINEVQDDGAGGLKNVMVSKVEDVNQTLGMTADEFRAMGLPSRDTPDCAALGGKG</sequence>
<dbReference type="PANTHER" id="PTHR30483:SF6">
    <property type="entry name" value="PERIPLASMIC BINDING PROTEIN OF ABC TRANSPORTER FOR NATURAL AMINO ACIDS"/>
    <property type="match status" value="1"/>
</dbReference>
<feature type="domain" description="Leucine-binding protein" evidence="5">
    <location>
        <begin position="25"/>
        <end position="374"/>
    </location>
</feature>
<evidence type="ECO:0000256" key="1">
    <source>
        <dbReference type="ARBA" id="ARBA00010062"/>
    </source>
</evidence>
<accession>A0A286IAT5</accession>
<dbReference type="GO" id="GO:0006865">
    <property type="term" value="P:amino acid transport"/>
    <property type="evidence" value="ECO:0007669"/>
    <property type="project" value="UniProtKB-KW"/>
</dbReference>
<comment type="similarity">
    <text evidence="1">Belongs to the leucine-binding protein family.</text>
</comment>
<feature type="signal peptide" evidence="4">
    <location>
        <begin position="1"/>
        <end position="21"/>
    </location>
</feature>
<evidence type="ECO:0000313" key="7">
    <source>
        <dbReference type="Proteomes" id="UP000219465"/>
    </source>
</evidence>
<dbReference type="AlphaFoldDB" id="A0A286IAT5"/>
<dbReference type="InterPro" id="IPR051010">
    <property type="entry name" value="BCAA_transport"/>
</dbReference>
<dbReference type="Gene3D" id="3.40.50.2300">
    <property type="match status" value="2"/>
</dbReference>
<reference evidence="7" key="1">
    <citation type="submission" date="2017-08" db="EMBL/GenBank/DDBJ databases">
        <authorList>
            <person name="Varghese N."/>
            <person name="Submissions S."/>
        </authorList>
    </citation>
    <scope>NUCLEOTIDE SEQUENCE [LARGE SCALE GENOMIC DNA]</scope>
    <source>
        <strain evidence="7">KCTC 23107</strain>
    </source>
</reference>
<keyword evidence="3" id="KW-0813">Transport</keyword>
<dbReference type="InterPro" id="IPR028082">
    <property type="entry name" value="Peripla_BP_I"/>
</dbReference>
<dbReference type="RefSeq" id="WP_097107770.1">
    <property type="nucleotide sequence ID" value="NZ_OCPC01000003.1"/>
</dbReference>